<keyword evidence="3" id="KW-1185">Reference proteome</keyword>
<reference evidence="3" key="1">
    <citation type="journal article" date="2019" name="Int. J. Syst. Evol. Microbiol.">
        <title>The Global Catalogue of Microorganisms (GCM) 10K type strain sequencing project: providing services to taxonomists for standard genome sequencing and annotation.</title>
        <authorList>
            <consortium name="The Broad Institute Genomics Platform"/>
            <consortium name="The Broad Institute Genome Sequencing Center for Infectious Disease"/>
            <person name="Wu L."/>
            <person name="Ma J."/>
        </authorList>
    </citation>
    <scope>NUCLEOTIDE SEQUENCE [LARGE SCALE GENOMIC DNA]</scope>
    <source>
        <strain evidence="3">CCTCC AB 2017081</strain>
    </source>
</reference>
<dbReference type="EMBL" id="JBHRZG010000024">
    <property type="protein sequence ID" value="MFC3835248.1"/>
    <property type="molecule type" value="Genomic_DNA"/>
</dbReference>
<accession>A0ABV7ZDU5</accession>
<protein>
    <submittedName>
        <fullName evidence="2">Uncharacterized protein</fullName>
    </submittedName>
</protein>
<dbReference type="RefSeq" id="WP_322471895.1">
    <property type="nucleotide sequence ID" value="NZ_JBHRZG010000024.1"/>
</dbReference>
<name>A0ABV7ZDU5_9DEIO</name>
<proteinExistence type="predicted"/>
<organism evidence="2 3">
    <name type="scientific">Deinococcus rufus</name>
    <dbReference type="NCBI Taxonomy" id="2136097"/>
    <lineage>
        <taxon>Bacteria</taxon>
        <taxon>Thermotogati</taxon>
        <taxon>Deinococcota</taxon>
        <taxon>Deinococci</taxon>
        <taxon>Deinococcales</taxon>
        <taxon>Deinococcaceae</taxon>
        <taxon>Deinococcus</taxon>
    </lineage>
</organism>
<gene>
    <name evidence="2" type="ORF">ACFOSB_20495</name>
</gene>
<sequence>MTRHTDDPSLGTALTDKDATALEAVPGRGAHPEPGAGEPVPEDADALEPATSSERLAEGDDPKTPD</sequence>
<feature type="compositionally biased region" description="Basic and acidic residues" evidence="1">
    <location>
        <begin position="55"/>
        <end position="66"/>
    </location>
</feature>
<comment type="caution">
    <text evidence="2">The sequence shown here is derived from an EMBL/GenBank/DDBJ whole genome shotgun (WGS) entry which is preliminary data.</text>
</comment>
<feature type="region of interest" description="Disordered" evidence="1">
    <location>
        <begin position="1"/>
        <end position="66"/>
    </location>
</feature>
<evidence type="ECO:0000256" key="1">
    <source>
        <dbReference type="SAM" id="MobiDB-lite"/>
    </source>
</evidence>
<evidence type="ECO:0000313" key="2">
    <source>
        <dbReference type="EMBL" id="MFC3835248.1"/>
    </source>
</evidence>
<evidence type="ECO:0000313" key="3">
    <source>
        <dbReference type="Proteomes" id="UP001595803"/>
    </source>
</evidence>
<dbReference type="Proteomes" id="UP001595803">
    <property type="component" value="Unassembled WGS sequence"/>
</dbReference>